<sequence>MHEFGPRQDPRRRDLTDTVQHVLASRGIVELERDAVIGGHLVDLLFTSLDGNTAVLVDTGPHPAVTRHDTSA</sequence>
<evidence type="ECO:0000313" key="1">
    <source>
        <dbReference type="EMBL" id="SEC83343.1"/>
    </source>
</evidence>
<gene>
    <name evidence="1" type="ORF">SAMN04490356_5710</name>
</gene>
<evidence type="ECO:0000313" key="2">
    <source>
        <dbReference type="Proteomes" id="UP000198609"/>
    </source>
</evidence>
<reference evidence="2" key="1">
    <citation type="submission" date="2016-10" db="EMBL/GenBank/DDBJ databases">
        <authorList>
            <person name="Varghese N."/>
            <person name="Submissions S."/>
        </authorList>
    </citation>
    <scope>NUCLEOTIDE SEQUENCE [LARGE SCALE GENOMIC DNA]</scope>
    <source>
        <strain evidence="2">DSM 40318</strain>
    </source>
</reference>
<proteinExistence type="predicted"/>
<organism evidence="1 2">
    <name type="scientific">Streptomyces melanosporofaciens</name>
    <dbReference type="NCBI Taxonomy" id="67327"/>
    <lineage>
        <taxon>Bacteria</taxon>
        <taxon>Bacillati</taxon>
        <taxon>Actinomycetota</taxon>
        <taxon>Actinomycetes</taxon>
        <taxon>Kitasatosporales</taxon>
        <taxon>Streptomycetaceae</taxon>
        <taxon>Streptomyces</taxon>
        <taxon>Streptomyces violaceusniger group</taxon>
    </lineage>
</organism>
<dbReference type="AlphaFoldDB" id="A0A1H4VQX2"/>
<dbReference type="EMBL" id="FNST01000002">
    <property type="protein sequence ID" value="SEC83343.1"/>
    <property type="molecule type" value="Genomic_DNA"/>
</dbReference>
<protein>
    <submittedName>
        <fullName evidence="1">Uncharacterized protein</fullName>
    </submittedName>
</protein>
<accession>A0A1H4VQX2</accession>
<keyword evidence="2" id="KW-1185">Reference proteome</keyword>
<dbReference type="Proteomes" id="UP000198609">
    <property type="component" value="Unassembled WGS sequence"/>
</dbReference>
<name>A0A1H4VQX2_STRMJ</name>